<dbReference type="SUPFAM" id="SSF81383">
    <property type="entry name" value="F-box domain"/>
    <property type="match status" value="1"/>
</dbReference>
<dbReference type="AlphaFoldDB" id="A0A6A5SEH7"/>
<accession>A0A6A5SEH7</accession>
<evidence type="ECO:0000313" key="1">
    <source>
        <dbReference type="EMBL" id="KAF1938453.1"/>
    </source>
</evidence>
<gene>
    <name evidence="1" type="ORF">EJ02DRAFT_22459</name>
</gene>
<reference evidence="1" key="1">
    <citation type="journal article" date="2020" name="Stud. Mycol.">
        <title>101 Dothideomycetes genomes: a test case for predicting lifestyles and emergence of pathogens.</title>
        <authorList>
            <person name="Haridas S."/>
            <person name="Albert R."/>
            <person name="Binder M."/>
            <person name="Bloem J."/>
            <person name="Labutti K."/>
            <person name="Salamov A."/>
            <person name="Andreopoulos B."/>
            <person name="Baker S."/>
            <person name="Barry K."/>
            <person name="Bills G."/>
            <person name="Bluhm B."/>
            <person name="Cannon C."/>
            <person name="Castanera R."/>
            <person name="Culley D."/>
            <person name="Daum C."/>
            <person name="Ezra D."/>
            <person name="Gonzalez J."/>
            <person name="Henrissat B."/>
            <person name="Kuo A."/>
            <person name="Liang C."/>
            <person name="Lipzen A."/>
            <person name="Lutzoni F."/>
            <person name="Magnuson J."/>
            <person name="Mondo S."/>
            <person name="Nolan M."/>
            <person name="Ohm R."/>
            <person name="Pangilinan J."/>
            <person name="Park H.-J."/>
            <person name="Ramirez L."/>
            <person name="Alfaro M."/>
            <person name="Sun H."/>
            <person name="Tritt A."/>
            <person name="Yoshinaga Y."/>
            <person name="Zwiers L.-H."/>
            <person name="Turgeon B."/>
            <person name="Goodwin S."/>
            <person name="Spatafora J."/>
            <person name="Crous P."/>
            <person name="Grigoriev I."/>
        </authorList>
    </citation>
    <scope>NUCLEOTIDE SEQUENCE</scope>
    <source>
        <strain evidence="1">CBS 161.51</strain>
    </source>
</reference>
<dbReference type="InterPro" id="IPR036047">
    <property type="entry name" value="F-box-like_dom_sf"/>
</dbReference>
<dbReference type="EMBL" id="ML976104">
    <property type="protein sequence ID" value="KAF1938453.1"/>
    <property type="molecule type" value="Genomic_DNA"/>
</dbReference>
<proteinExistence type="predicted"/>
<organism evidence="1 2">
    <name type="scientific">Clathrospora elynae</name>
    <dbReference type="NCBI Taxonomy" id="706981"/>
    <lineage>
        <taxon>Eukaryota</taxon>
        <taxon>Fungi</taxon>
        <taxon>Dikarya</taxon>
        <taxon>Ascomycota</taxon>
        <taxon>Pezizomycotina</taxon>
        <taxon>Dothideomycetes</taxon>
        <taxon>Pleosporomycetidae</taxon>
        <taxon>Pleosporales</taxon>
        <taxon>Diademaceae</taxon>
        <taxon>Clathrospora</taxon>
    </lineage>
</organism>
<sequence>MASFSHLPAELVEYIVNYLSQSDKYAFCRLNKALNQLAIPFLYRHVDLFIPPGNKLPRIDRFCLNIINDSRTAGRVESIRLGLCSGEGVKEGQRWLPRDRHFNDEEMFDKAMNGLNNRILFTAGIFLRNAIGMREYSSYAALILLFLPSLRRLELADYKSATFDHVHTVLSNLNKKNPWNRRHPSGAFIDALSHIKEVSLNIDRHSGVAYPRENSHYSLDHILHIMCIEKLEMSIPDGRNPIRRPLVSNFQQTNITTLIIRHSGSLSEILQLLLSCVPKLRSFTYEIHHDCGGKENTAPRLIDLPAWIDSLRQVRETLEILVFSAEYCDTSKYFFAQPRIGDKFHGYLDLTSFERLHTLEAPFPFLTGDVEFSITTEIYALLPPNLRHLSLRPDLSHAQLPFPFDVSILPSALTFEESKTEAQHMMNARMDVSYMFQASLTLLDYAPDLETISVWQPADASLEWFDGQVADFATTCKNKNVNGKIITPMLLRRKKVEHRDLIKEVTVFDRVNPVRGHVEKFFRQEWEGRPLGLASQYHLHALRSHMVQLHR</sequence>
<keyword evidence="2" id="KW-1185">Reference proteome</keyword>
<protein>
    <recommendedName>
        <fullName evidence="3">F-box domain-containing protein</fullName>
    </recommendedName>
</protein>
<dbReference type="Proteomes" id="UP000800038">
    <property type="component" value="Unassembled WGS sequence"/>
</dbReference>
<evidence type="ECO:0008006" key="3">
    <source>
        <dbReference type="Google" id="ProtNLM"/>
    </source>
</evidence>
<dbReference type="OrthoDB" id="4191831at2759"/>
<name>A0A6A5SEH7_9PLEO</name>
<evidence type="ECO:0000313" key="2">
    <source>
        <dbReference type="Proteomes" id="UP000800038"/>
    </source>
</evidence>